<keyword evidence="2" id="KW-1185">Reference proteome</keyword>
<dbReference type="AlphaFoldDB" id="A0A0M8N8B7"/>
<evidence type="ECO:0000313" key="1">
    <source>
        <dbReference type="EMBL" id="KOS22061.1"/>
    </source>
</evidence>
<proteinExistence type="predicted"/>
<gene>
    <name evidence="1" type="ORF">ESCO_001948</name>
</gene>
<sequence length="419" mass="44750">MSHAVSEPAVEPETGAGHDDVRLVVHDFLSSELPADGLMAAVDDFFHSEASMRLAAEAMSTGVLSAISQSPQLWTRSLHAYNSAAAELVKTFKARKRSSQSEGVLATCRVLQMFRFRTSTQIIRRWPHSYKSPKSPADKILDIIEDIIDILGNVDHLRACRHAEDVERFRAIIIAGCQQLEARLHSLEQDADLNTRTFDYTATGLPLPPPRDAAELGTLYASGLYWAAHLILQATAKLAGPFSAEAPSHSGLPPATAASATTLALSPALVAHRSLLAEDSPPSPRLHHQGRVRFWDGSKDSLLAEPEPGTFASKIAHAAHLLLTCASAGASGSASTADSHGFDDAAALFTIAMAVHFFASGMGEPSGAEAQMLFDLLGTPSLSALVMRFLARLQGGAVQPAAPAAAQKRDNLWLFLVLN</sequence>
<dbReference type="Proteomes" id="UP000053831">
    <property type="component" value="Unassembled WGS sequence"/>
</dbReference>
<name>A0A0M8N8B7_ESCWE</name>
<dbReference type="EMBL" id="LGSR01000006">
    <property type="protein sequence ID" value="KOS22061.1"/>
    <property type="molecule type" value="Genomic_DNA"/>
</dbReference>
<evidence type="ECO:0000313" key="2">
    <source>
        <dbReference type="Proteomes" id="UP000053831"/>
    </source>
</evidence>
<protein>
    <submittedName>
        <fullName evidence="1">Uncharacterized protein</fullName>
    </submittedName>
</protein>
<reference evidence="1 2" key="1">
    <citation type="submission" date="2015-07" db="EMBL/GenBank/DDBJ databases">
        <title>The genome of the fungus Escovopsis weberi, a specialized disease agent of ant agriculture.</title>
        <authorList>
            <person name="de Man T.J."/>
            <person name="Stajich J.E."/>
            <person name="Kubicek C.P."/>
            <person name="Chenthamara K."/>
            <person name="Atanasova L."/>
            <person name="Druzhinina I.S."/>
            <person name="Birnbaum S."/>
            <person name="Barribeau S.M."/>
            <person name="Teiling C."/>
            <person name="Suen G."/>
            <person name="Currie C."/>
            <person name="Gerardo N.M."/>
        </authorList>
    </citation>
    <scope>NUCLEOTIDE SEQUENCE [LARGE SCALE GENOMIC DNA]</scope>
</reference>
<accession>A0A0M8N8B7</accession>
<organism evidence="1 2">
    <name type="scientific">Escovopsis weberi</name>
    <dbReference type="NCBI Taxonomy" id="150374"/>
    <lineage>
        <taxon>Eukaryota</taxon>
        <taxon>Fungi</taxon>
        <taxon>Dikarya</taxon>
        <taxon>Ascomycota</taxon>
        <taxon>Pezizomycotina</taxon>
        <taxon>Sordariomycetes</taxon>
        <taxon>Hypocreomycetidae</taxon>
        <taxon>Hypocreales</taxon>
        <taxon>Hypocreaceae</taxon>
        <taxon>Escovopsis</taxon>
    </lineage>
</organism>
<dbReference type="STRING" id="150374.A0A0M8N8B7"/>
<comment type="caution">
    <text evidence="1">The sequence shown here is derived from an EMBL/GenBank/DDBJ whole genome shotgun (WGS) entry which is preliminary data.</text>
</comment>